<organism evidence="1 2">
    <name type="scientific">Panagrolaimus sp. PS1159</name>
    <dbReference type="NCBI Taxonomy" id="55785"/>
    <lineage>
        <taxon>Eukaryota</taxon>
        <taxon>Metazoa</taxon>
        <taxon>Ecdysozoa</taxon>
        <taxon>Nematoda</taxon>
        <taxon>Chromadorea</taxon>
        <taxon>Rhabditida</taxon>
        <taxon>Tylenchina</taxon>
        <taxon>Panagrolaimomorpha</taxon>
        <taxon>Panagrolaimoidea</taxon>
        <taxon>Panagrolaimidae</taxon>
        <taxon>Panagrolaimus</taxon>
    </lineage>
</organism>
<dbReference type="WBParaSite" id="PS1159_v2.g7516.t1">
    <property type="protein sequence ID" value="PS1159_v2.g7516.t1"/>
    <property type="gene ID" value="PS1159_v2.g7516"/>
</dbReference>
<reference evidence="2" key="1">
    <citation type="submission" date="2022-11" db="UniProtKB">
        <authorList>
            <consortium name="WormBaseParasite"/>
        </authorList>
    </citation>
    <scope>IDENTIFICATION</scope>
</reference>
<proteinExistence type="predicted"/>
<evidence type="ECO:0000313" key="1">
    <source>
        <dbReference type="Proteomes" id="UP000887580"/>
    </source>
</evidence>
<protein>
    <submittedName>
        <fullName evidence="2">Uncharacterized protein</fullName>
    </submittedName>
</protein>
<evidence type="ECO:0000313" key="2">
    <source>
        <dbReference type="WBParaSite" id="PS1159_v2.g7516.t1"/>
    </source>
</evidence>
<dbReference type="Proteomes" id="UP000887580">
    <property type="component" value="Unplaced"/>
</dbReference>
<accession>A0AC35GQ45</accession>
<sequence>MFNNKNDLPTLMQFRNKQSYSDKWEPSTKKGRPRNEDPEKCRNIIEQRFIIRTHFEGDDLMEERYLIGTKAHMYLFQQFGLMQKEIVQRFVDLTNELNQFPINERDAKAKELIETELFKQFEGCGQSSVDITFNLGSFNVTILVCTLPHIISNGTPYSFVPSIMLSKQRKKEDIQWFASELEKRVGRGAGGEEKCFRSYISDGEITLDYMDECSIFQDHVCRNWCDNYGEKTAMFWCNNDIKIVKEIFGDREEENL</sequence>
<name>A0AC35GQ45_9BILA</name>